<gene>
    <name evidence="12" type="ORF">A2801_00965</name>
</gene>
<dbReference type="InterPro" id="IPR005311">
    <property type="entry name" value="PBP_dimer"/>
</dbReference>
<evidence type="ECO:0000313" key="13">
    <source>
        <dbReference type="Proteomes" id="UP000177263"/>
    </source>
</evidence>
<dbReference type="GO" id="GO:0008658">
    <property type="term" value="F:penicillin binding"/>
    <property type="evidence" value="ECO:0007669"/>
    <property type="project" value="InterPro"/>
</dbReference>
<dbReference type="Gene3D" id="3.90.1310.10">
    <property type="entry name" value="Penicillin-binding protein 2a (Domain 2)"/>
    <property type="match status" value="1"/>
</dbReference>
<protein>
    <recommendedName>
        <fullName evidence="14">Penicillin-binding protein 2</fullName>
    </recommendedName>
</protein>
<comment type="caution">
    <text evidence="12">The sequence shown here is derived from an EMBL/GenBank/DDBJ whole genome shotgun (WGS) entry which is preliminary data.</text>
</comment>
<evidence type="ECO:0000259" key="11">
    <source>
        <dbReference type="Pfam" id="PF03717"/>
    </source>
</evidence>
<dbReference type="InterPro" id="IPR012338">
    <property type="entry name" value="Beta-lactam/transpept-like"/>
</dbReference>
<evidence type="ECO:0000256" key="9">
    <source>
        <dbReference type="ARBA" id="ARBA00023316"/>
    </source>
</evidence>
<proteinExistence type="predicted"/>
<dbReference type="InterPro" id="IPR036138">
    <property type="entry name" value="PBP_dimer_sf"/>
</dbReference>
<dbReference type="AlphaFoldDB" id="A0A1F7YRD7"/>
<accession>A0A1F7YRD7</accession>
<evidence type="ECO:0000256" key="7">
    <source>
        <dbReference type="ARBA" id="ARBA00022989"/>
    </source>
</evidence>
<dbReference type="GO" id="GO:0005886">
    <property type="term" value="C:plasma membrane"/>
    <property type="evidence" value="ECO:0007669"/>
    <property type="project" value="TreeGrafter"/>
</dbReference>
<feature type="domain" description="Penicillin-binding protein dimerisation" evidence="11">
    <location>
        <begin position="85"/>
        <end position="165"/>
    </location>
</feature>
<dbReference type="SUPFAM" id="SSF56519">
    <property type="entry name" value="Penicillin binding protein dimerisation domain"/>
    <property type="match status" value="1"/>
</dbReference>
<evidence type="ECO:0000256" key="5">
    <source>
        <dbReference type="ARBA" id="ARBA00022960"/>
    </source>
</evidence>
<evidence type="ECO:0000256" key="8">
    <source>
        <dbReference type="ARBA" id="ARBA00023136"/>
    </source>
</evidence>
<dbReference type="Pfam" id="PF03717">
    <property type="entry name" value="PBP_dimer"/>
    <property type="match status" value="1"/>
</dbReference>
<dbReference type="Pfam" id="PF00905">
    <property type="entry name" value="Transpeptidase"/>
    <property type="match status" value="1"/>
</dbReference>
<dbReference type="SUPFAM" id="SSF56601">
    <property type="entry name" value="beta-lactamase/transpeptidase-like"/>
    <property type="match status" value="1"/>
</dbReference>
<dbReference type="STRING" id="1802500.A2801_00965"/>
<feature type="domain" description="Penicillin-binding protein transpeptidase" evidence="10">
    <location>
        <begin position="200"/>
        <end position="510"/>
    </location>
</feature>
<organism evidence="12 13">
    <name type="scientific">Candidatus Woesebacteria bacterium RIFCSPHIGHO2_01_FULL_41_10</name>
    <dbReference type="NCBI Taxonomy" id="1802500"/>
    <lineage>
        <taxon>Bacteria</taxon>
        <taxon>Candidatus Woeseibacteriota</taxon>
    </lineage>
</organism>
<keyword evidence="3" id="KW-1003">Cell membrane</keyword>
<keyword evidence="7" id="KW-1133">Transmembrane helix</keyword>
<evidence type="ECO:0000256" key="2">
    <source>
        <dbReference type="ARBA" id="ARBA00004236"/>
    </source>
</evidence>
<sequence>MLLLSIVVLLGRLAELQVIKGAYYRELAEGNRIRRVPISAPRGSIYARGGETLVSNGELKKEVVFDPIEGYEKIPATDQTPVDEVIIEWARKYDMASITGHITGYLGEVNEEEVSKVDARCPQNGVLIHGGMVGRSGLEEEYECLLRGVNGEELVEVDTRGRRVRLLGRKLPISGNDLHTTIDFKLQKKVAEVMDGKPGAVIITNTKGEILALYSSPSYDPNIFVTGEQKQVNEILINENLPLFNRVIGGVYHPGSIYKIVTSTAALEEGAIGSDFTYVDTGVVSVDSYNYTNWYFTEYGGVEGEIDLPRALSRSTDTFYYKLGEFTGIDALVVWSHRFGLGEKTGIDLPGEVNGLVPTPEWKKATKGERWYLGNTYHMAIGQGDLIITPLQSHRIVSVIAANGQLCTPFINAQKEENCAKLSISDTTLQLIEDGMTRACKPGGTGVPFFDFPINVACKTGTAETVEANVTHAWFVVYAPLDNPEIIMTVLVEKGGGGSDIAAPIAREVFDYVFNP</sequence>
<name>A0A1F7YRD7_9BACT</name>
<evidence type="ECO:0000256" key="1">
    <source>
        <dbReference type="ARBA" id="ARBA00004167"/>
    </source>
</evidence>
<reference evidence="12 13" key="1">
    <citation type="journal article" date="2016" name="Nat. Commun.">
        <title>Thousands of microbial genomes shed light on interconnected biogeochemical processes in an aquifer system.</title>
        <authorList>
            <person name="Anantharaman K."/>
            <person name="Brown C.T."/>
            <person name="Hug L.A."/>
            <person name="Sharon I."/>
            <person name="Castelle C.J."/>
            <person name="Probst A.J."/>
            <person name="Thomas B.C."/>
            <person name="Singh A."/>
            <person name="Wilkins M.J."/>
            <person name="Karaoz U."/>
            <person name="Brodie E.L."/>
            <person name="Williams K.H."/>
            <person name="Hubbard S.S."/>
            <person name="Banfield J.F."/>
        </authorList>
    </citation>
    <scope>NUCLEOTIDE SEQUENCE [LARGE SCALE GENOMIC DNA]</scope>
</reference>
<dbReference type="InterPro" id="IPR050515">
    <property type="entry name" value="Beta-lactam/transpept"/>
</dbReference>
<keyword evidence="4" id="KW-0812">Transmembrane</keyword>
<keyword evidence="9" id="KW-0961">Cell wall biogenesis/degradation</keyword>
<keyword evidence="5" id="KW-0133">Cell shape</keyword>
<evidence type="ECO:0000256" key="4">
    <source>
        <dbReference type="ARBA" id="ARBA00022692"/>
    </source>
</evidence>
<evidence type="ECO:0000256" key="3">
    <source>
        <dbReference type="ARBA" id="ARBA00022475"/>
    </source>
</evidence>
<evidence type="ECO:0000313" key="12">
    <source>
        <dbReference type="EMBL" id="OGM29906.1"/>
    </source>
</evidence>
<dbReference type="PANTHER" id="PTHR30627:SF2">
    <property type="entry name" value="PEPTIDOGLYCAN D,D-TRANSPEPTIDASE MRDA"/>
    <property type="match status" value="1"/>
</dbReference>
<dbReference type="Proteomes" id="UP000177263">
    <property type="component" value="Unassembled WGS sequence"/>
</dbReference>
<dbReference type="GO" id="GO:0071555">
    <property type="term" value="P:cell wall organization"/>
    <property type="evidence" value="ECO:0007669"/>
    <property type="project" value="TreeGrafter"/>
</dbReference>
<keyword evidence="6" id="KW-0573">Peptidoglycan synthesis</keyword>
<dbReference type="EMBL" id="MGGM01000007">
    <property type="protein sequence ID" value="OGM29906.1"/>
    <property type="molecule type" value="Genomic_DNA"/>
</dbReference>
<evidence type="ECO:0000259" key="10">
    <source>
        <dbReference type="Pfam" id="PF00905"/>
    </source>
</evidence>
<dbReference type="InterPro" id="IPR001460">
    <property type="entry name" value="PCN-bd_Tpept"/>
</dbReference>
<dbReference type="PANTHER" id="PTHR30627">
    <property type="entry name" value="PEPTIDOGLYCAN D,D-TRANSPEPTIDASE"/>
    <property type="match status" value="1"/>
</dbReference>
<keyword evidence="8" id="KW-0472">Membrane</keyword>
<evidence type="ECO:0000256" key="6">
    <source>
        <dbReference type="ARBA" id="ARBA00022984"/>
    </source>
</evidence>
<evidence type="ECO:0008006" key="14">
    <source>
        <dbReference type="Google" id="ProtNLM"/>
    </source>
</evidence>
<dbReference type="Gene3D" id="3.40.710.10">
    <property type="entry name" value="DD-peptidase/beta-lactamase superfamily"/>
    <property type="match status" value="1"/>
</dbReference>
<comment type="subcellular location">
    <subcellularLocation>
        <location evidence="2">Cell membrane</location>
    </subcellularLocation>
    <subcellularLocation>
        <location evidence="1">Membrane</location>
        <topology evidence="1">Single-pass membrane protein</topology>
    </subcellularLocation>
</comment>